<sequence>MDITIASGLRLEYEIYGPKDGEAVLLIMGTGGQLTLWPLSLVELLVDKGLRVIRYDARDVGLSDRVEGDAGYALDDMAADAAGLLDALGIGAAHIVGGSMGGMVAQLIAINHPDHVRTLTSIMSSSGNPELPGPSPELIQRLMAPAPDPQEDLDAFLDHQVANAQLTQSPDYPTDAQELRAQFASDFNRSYDPAGAVRHQTATFAATDRRTGLRAVAVPTLVIHGEADPLIPVAAGRDTAGTIPGARLLLIPGMGHDLAPQLLSQYADAIVELASGA</sequence>
<dbReference type="InterPro" id="IPR050471">
    <property type="entry name" value="AB_hydrolase"/>
</dbReference>
<comment type="caution">
    <text evidence="2">The sequence shown here is derived from an EMBL/GenBank/DDBJ whole genome shotgun (WGS) entry which is preliminary data.</text>
</comment>
<evidence type="ECO:0000259" key="1">
    <source>
        <dbReference type="Pfam" id="PF00561"/>
    </source>
</evidence>
<proteinExistence type="predicted"/>
<dbReference type="GO" id="GO:0046503">
    <property type="term" value="P:glycerolipid catabolic process"/>
    <property type="evidence" value="ECO:0007669"/>
    <property type="project" value="TreeGrafter"/>
</dbReference>
<dbReference type="AlphaFoldDB" id="A0A4R4ZPV0"/>
<reference evidence="2 3" key="1">
    <citation type="submission" date="2019-03" db="EMBL/GenBank/DDBJ databases">
        <title>Draft genome sequences of novel Actinobacteria.</title>
        <authorList>
            <person name="Sahin N."/>
            <person name="Ay H."/>
            <person name="Saygin H."/>
        </authorList>
    </citation>
    <scope>NUCLEOTIDE SEQUENCE [LARGE SCALE GENOMIC DNA]</scope>
    <source>
        <strain evidence="2 3">JCM 13523</strain>
    </source>
</reference>
<dbReference type="Pfam" id="PF00561">
    <property type="entry name" value="Abhydrolase_1"/>
    <property type="match status" value="1"/>
</dbReference>
<dbReference type="SUPFAM" id="SSF53474">
    <property type="entry name" value="alpha/beta-Hydrolases"/>
    <property type="match status" value="1"/>
</dbReference>
<dbReference type="Gene3D" id="3.40.50.1820">
    <property type="entry name" value="alpha/beta hydrolase"/>
    <property type="match status" value="1"/>
</dbReference>
<dbReference type="PANTHER" id="PTHR43433">
    <property type="entry name" value="HYDROLASE, ALPHA/BETA FOLD FAMILY PROTEIN"/>
    <property type="match status" value="1"/>
</dbReference>
<dbReference type="GO" id="GO:0004806">
    <property type="term" value="F:triacylglycerol lipase activity"/>
    <property type="evidence" value="ECO:0007669"/>
    <property type="project" value="TreeGrafter"/>
</dbReference>
<keyword evidence="2" id="KW-0378">Hydrolase</keyword>
<organism evidence="2 3">
    <name type="scientific">Kribbella antibiotica</name>
    <dbReference type="NCBI Taxonomy" id="190195"/>
    <lineage>
        <taxon>Bacteria</taxon>
        <taxon>Bacillati</taxon>
        <taxon>Actinomycetota</taxon>
        <taxon>Actinomycetes</taxon>
        <taxon>Propionibacteriales</taxon>
        <taxon>Kribbellaceae</taxon>
        <taxon>Kribbella</taxon>
    </lineage>
</organism>
<dbReference type="Proteomes" id="UP000295124">
    <property type="component" value="Unassembled WGS sequence"/>
</dbReference>
<evidence type="ECO:0000313" key="3">
    <source>
        <dbReference type="Proteomes" id="UP000295124"/>
    </source>
</evidence>
<gene>
    <name evidence="2" type="ORF">E1263_09070</name>
</gene>
<protein>
    <submittedName>
        <fullName evidence="2">Alpha/beta hydrolase</fullName>
    </submittedName>
</protein>
<keyword evidence="3" id="KW-1185">Reference proteome</keyword>
<dbReference type="PANTHER" id="PTHR43433:SF5">
    <property type="entry name" value="AB HYDROLASE-1 DOMAIN-CONTAINING PROTEIN"/>
    <property type="match status" value="1"/>
</dbReference>
<feature type="domain" description="AB hydrolase-1" evidence="1">
    <location>
        <begin position="23"/>
        <end position="257"/>
    </location>
</feature>
<evidence type="ECO:0000313" key="2">
    <source>
        <dbReference type="EMBL" id="TDD60943.1"/>
    </source>
</evidence>
<dbReference type="InterPro" id="IPR029058">
    <property type="entry name" value="AB_hydrolase_fold"/>
</dbReference>
<dbReference type="OrthoDB" id="8957634at2"/>
<name>A0A4R4ZPV0_9ACTN</name>
<accession>A0A4R4ZPV0</accession>
<dbReference type="EMBL" id="SMKX01000019">
    <property type="protein sequence ID" value="TDD60943.1"/>
    <property type="molecule type" value="Genomic_DNA"/>
</dbReference>
<dbReference type="InterPro" id="IPR000073">
    <property type="entry name" value="AB_hydrolase_1"/>
</dbReference>
<dbReference type="RefSeq" id="WP_132166752.1">
    <property type="nucleotide sequence ID" value="NZ_SMKX01000019.1"/>
</dbReference>
<dbReference type="PRINTS" id="PR00111">
    <property type="entry name" value="ABHYDROLASE"/>
</dbReference>